<dbReference type="AlphaFoldDB" id="A0AAD7CZQ6"/>
<organism evidence="1 2">
    <name type="scientific">Mycena rosella</name>
    <name type="common">Pink bonnet</name>
    <name type="synonym">Agaricus rosellus</name>
    <dbReference type="NCBI Taxonomy" id="1033263"/>
    <lineage>
        <taxon>Eukaryota</taxon>
        <taxon>Fungi</taxon>
        <taxon>Dikarya</taxon>
        <taxon>Basidiomycota</taxon>
        <taxon>Agaricomycotina</taxon>
        <taxon>Agaricomycetes</taxon>
        <taxon>Agaricomycetidae</taxon>
        <taxon>Agaricales</taxon>
        <taxon>Marasmiineae</taxon>
        <taxon>Mycenaceae</taxon>
        <taxon>Mycena</taxon>
    </lineage>
</organism>
<comment type="caution">
    <text evidence="1">The sequence shown here is derived from an EMBL/GenBank/DDBJ whole genome shotgun (WGS) entry which is preliminary data.</text>
</comment>
<evidence type="ECO:0000313" key="2">
    <source>
        <dbReference type="Proteomes" id="UP001221757"/>
    </source>
</evidence>
<dbReference type="Proteomes" id="UP001221757">
    <property type="component" value="Unassembled WGS sequence"/>
</dbReference>
<accession>A0AAD7CZQ6</accession>
<dbReference type="EMBL" id="JARKIE010000170">
    <property type="protein sequence ID" value="KAJ7671915.1"/>
    <property type="molecule type" value="Genomic_DNA"/>
</dbReference>
<evidence type="ECO:0000313" key="1">
    <source>
        <dbReference type="EMBL" id="KAJ7671915.1"/>
    </source>
</evidence>
<gene>
    <name evidence="1" type="ORF">B0H17DRAFT_190854</name>
</gene>
<reference evidence="1" key="1">
    <citation type="submission" date="2023-03" db="EMBL/GenBank/DDBJ databases">
        <title>Massive genome expansion in bonnet fungi (Mycena s.s.) driven by repeated elements and novel gene families across ecological guilds.</title>
        <authorList>
            <consortium name="Lawrence Berkeley National Laboratory"/>
            <person name="Harder C.B."/>
            <person name="Miyauchi S."/>
            <person name="Viragh M."/>
            <person name="Kuo A."/>
            <person name="Thoen E."/>
            <person name="Andreopoulos B."/>
            <person name="Lu D."/>
            <person name="Skrede I."/>
            <person name="Drula E."/>
            <person name="Henrissat B."/>
            <person name="Morin E."/>
            <person name="Kohler A."/>
            <person name="Barry K."/>
            <person name="LaButti K."/>
            <person name="Morin E."/>
            <person name="Salamov A."/>
            <person name="Lipzen A."/>
            <person name="Mereny Z."/>
            <person name="Hegedus B."/>
            <person name="Baldrian P."/>
            <person name="Stursova M."/>
            <person name="Weitz H."/>
            <person name="Taylor A."/>
            <person name="Grigoriev I.V."/>
            <person name="Nagy L.G."/>
            <person name="Martin F."/>
            <person name="Kauserud H."/>
        </authorList>
    </citation>
    <scope>NUCLEOTIDE SEQUENCE</scope>
    <source>
        <strain evidence="1">CBHHK067</strain>
    </source>
</reference>
<protein>
    <submittedName>
        <fullName evidence="1">Uncharacterized protein</fullName>
    </submittedName>
</protein>
<proteinExistence type="predicted"/>
<keyword evidence="2" id="KW-1185">Reference proteome</keyword>
<name>A0AAD7CZQ6_MYCRO</name>
<sequence length="184" mass="18854">MGKMDTSPAPRQVSLRYSNGVTLGSKNITAGQFIQPVFNYVFPELIAFGGKQPPIQFKLLPYLLKGSGPFVPGNLLSSALATAPIVGQLSPWPGAPIAAAPKCPAPVTTTPAATPVTTTRTTTTTSTSTAAIPTDTIKIISAAARNQKGVTSTTISATTTSKTAKLFMAIFGVDNVAATASSLS</sequence>